<evidence type="ECO:0000256" key="1">
    <source>
        <dbReference type="SAM" id="MobiDB-lite"/>
    </source>
</evidence>
<feature type="compositionally biased region" description="Basic and acidic residues" evidence="1">
    <location>
        <begin position="537"/>
        <end position="546"/>
    </location>
</feature>
<proteinExistence type="predicted"/>
<accession>A0A0K6S6A9</accession>
<organism evidence="2">
    <name type="scientific">Chromera velia CCMP2878</name>
    <dbReference type="NCBI Taxonomy" id="1169474"/>
    <lineage>
        <taxon>Eukaryota</taxon>
        <taxon>Sar</taxon>
        <taxon>Alveolata</taxon>
        <taxon>Colpodellida</taxon>
        <taxon>Chromeraceae</taxon>
        <taxon>Chromera</taxon>
    </lineage>
</organism>
<dbReference type="AlphaFoldDB" id="A0A0K6S6A9"/>
<feature type="compositionally biased region" description="Low complexity" evidence="1">
    <location>
        <begin position="450"/>
        <end position="468"/>
    </location>
</feature>
<feature type="compositionally biased region" description="Low complexity" evidence="1">
    <location>
        <begin position="638"/>
        <end position="651"/>
    </location>
</feature>
<feature type="region of interest" description="Disordered" evidence="1">
    <location>
        <begin position="609"/>
        <end position="651"/>
    </location>
</feature>
<name>A0A0K6S6A9_9ALVE</name>
<feature type="compositionally biased region" description="Low complexity" evidence="1">
    <location>
        <begin position="826"/>
        <end position="839"/>
    </location>
</feature>
<feature type="region of interest" description="Disordered" evidence="1">
    <location>
        <begin position="818"/>
        <end position="839"/>
    </location>
</feature>
<feature type="region of interest" description="Disordered" evidence="1">
    <location>
        <begin position="537"/>
        <end position="580"/>
    </location>
</feature>
<feature type="compositionally biased region" description="Pro residues" evidence="1">
    <location>
        <begin position="1145"/>
        <end position="1154"/>
    </location>
</feature>
<feature type="region of interest" description="Disordered" evidence="1">
    <location>
        <begin position="266"/>
        <end position="302"/>
    </location>
</feature>
<feature type="region of interest" description="Disordered" evidence="1">
    <location>
        <begin position="1247"/>
        <end position="1275"/>
    </location>
</feature>
<feature type="region of interest" description="Disordered" evidence="1">
    <location>
        <begin position="337"/>
        <end position="365"/>
    </location>
</feature>
<feature type="compositionally biased region" description="Basic and acidic residues" evidence="1">
    <location>
        <begin position="1089"/>
        <end position="1109"/>
    </location>
</feature>
<feature type="region of interest" description="Disordered" evidence="1">
    <location>
        <begin position="726"/>
        <end position="792"/>
    </location>
</feature>
<feature type="region of interest" description="Disordered" evidence="1">
    <location>
        <begin position="387"/>
        <end position="503"/>
    </location>
</feature>
<feature type="region of interest" description="Disordered" evidence="1">
    <location>
        <begin position="933"/>
        <end position="1190"/>
    </location>
</feature>
<feature type="compositionally biased region" description="Low complexity" evidence="1">
    <location>
        <begin position="779"/>
        <end position="792"/>
    </location>
</feature>
<feature type="compositionally biased region" description="Acidic residues" evidence="1">
    <location>
        <begin position="266"/>
        <end position="283"/>
    </location>
</feature>
<feature type="compositionally biased region" description="Basic and acidic residues" evidence="1">
    <location>
        <begin position="419"/>
        <end position="447"/>
    </location>
</feature>
<sequence>MKALHLSQACSVSPRQRLQSLAIVDDDHRVQVARSFVNLIPKKQLQEAPTAPVRRSRSLPSIPVSVVFDAYGHHVPCDVSADRAKEGGGGNGEGDSEDSVVLVCGSFLSFVQNVGSVEHLASGRCKLKRCFWAFNKVGCRKGWLCMNCHYCPPAPITPEKRTARNKARKLARKIRQASIATQGEVGDGPCAASAPARATKLIAAAPGVMGGGDEEEDEGERRRMMSAPAVSAPLSLYRLASPDSVASSPVRPLNFRLSRLLFSLGEEEEPREDEEEEVEVEEEQKERKGRGDGEERARADDEEVEAAAAAAPAAGGLPMSPFLESCSPHTNALLQIHSDSGGGAVPSCSSSFSRHPPPSLNQVGGTAVECMEGDSALISAARLASSSAKAAAEPEREGNPPRGEMGGGRTFSAGSRVDINIHRERDTERVREGRREKETERLERGEKFGSLTSSSASASSARDPASGSHAHTPPQSTNASSSKKHAHAHSLQGVAGTSKPLHRDRLRETRGILMRQAEAGQEGVRFHPLLCEGEQVDKDSGLDRARGGAVSTETVEKSQAGVPQFHHSFSPPPPAQNPLQHCRAGAAAHQGSGETALCRVFQGNGKQLGGVMQQSREKEKERDTPVPPPPPPLPPTPEAQQQQEALSRAVSAASSAAAAAMALKPGGGWGWLRGGQMLSQPGGRHHSLASATTDAGTETISNMGSIPPGAPFPFYPGTLSHPHFGGSGLPSSGAGTPLRHASACPSLSTPTAPSQAASSNNNQMFPPFSHMSRERDRSAATTSSARSGGHLHLYGGQQQHQFVGPHSAHHLGFLSDSPHSASSFLPPSTTGTPWSTSASGAAAASSSVQSKLFTPQSVSGRLHTVSAVRGEEHYYRLRRFEDSRMRGSRERGSEQMRPRLGLRPSVWGEEKDFQGMVGGSDFPLRSRSALGGCAGGGGAGGIGGRTPEPPPPPPCSSGHPSPPPPPLFVGGGQGGALIGGGGEGGMMSQQQLNPVAEEEDRPVTIGVANFSSSPSSRLKAPLPPCSTPGEGRGGGGEDLTGVRGAELEAATSSSSASATAGKVGGAGTEGVTERERGGVRSSGPPPAGERSEMRSFRGAGRQERDRRGVGGEAPDQSHVAVCVWGGEGMDVGGRIQHPSGGNVPRPFPLPPVSSPPLSHTHSPYSPPPPPRVPYGKAPQFVHAPPTSYHDGPAPVSGCDCRGDRVRPAAGEGWDCRGDQVVPSRAADQSKRKEGEKELRLLLFQEQQEEEDMHVQPAAPHAGGVLLFPEEELKTE</sequence>
<feature type="compositionally biased region" description="Low complexity" evidence="1">
    <location>
        <begin position="1039"/>
        <end position="1061"/>
    </location>
</feature>
<feature type="compositionally biased region" description="Basic and acidic residues" evidence="1">
    <location>
        <begin position="615"/>
        <end position="624"/>
    </location>
</feature>
<feature type="compositionally biased region" description="Pro residues" evidence="1">
    <location>
        <begin position="947"/>
        <end position="967"/>
    </location>
</feature>
<dbReference type="VEuPathDB" id="CryptoDB:Cvel_16832"/>
<evidence type="ECO:0000313" key="2">
    <source>
        <dbReference type="EMBL" id="CUC09180.1"/>
    </source>
</evidence>
<feature type="compositionally biased region" description="Basic and acidic residues" evidence="1">
    <location>
        <begin position="284"/>
        <end position="299"/>
    </location>
</feature>
<feature type="compositionally biased region" description="Gly residues" evidence="1">
    <location>
        <begin position="969"/>
        <end position="985"/>
    </location>
</feature>
<protein>
    <submittedName>
        <fullName evidence="2">Uncharacterized protein</fullName>
    </submittedName>
</protein>
<gene>
    <name evidence="2" type="ORF">Cvel_16832.t1.CR1</name>
</gene>
<feature type="compositionally biased region" description="Polar residues" evidence="1">
    <location>
        <begin position="689"/>
        <end position="704"/>
    </location>
</feature>
<feature type="region of interest" description="Disordered" evidence="1">
    <location>
        <begin position="674"/>
        <end position="708"/>
    </location>
</feature>
<feature type="compositionally biased region" description="Gly residues" evidence="1">
    <location>
        <begin position="933"/>
        <end position="944"/>
    </location>
</feature>
<feature type="compositionally biased region" description="Pro residues" evidence="1">
    <location>
        <begin position="625"/>
        <end position="637"/>
    </location>
</feature>
<reference evidence="2" key="1">
    <citation type="submission" date="2014-11" db="EMBL/GenBank/DDBJ databases">
        <title>Molecular phylogeny of cliff fern family Woodsiaceae with morphological implications.</title>
        <authorList>
            <person name="Shao Y.-Z."/>
            <person name="Wei R."/>
            <person name="Zhang X.-C."/>
        </authorList>
    </citation>
    <scope>NUCLEOTIDE SEQUENCE</scope>
</reference>
<feature type="compositionally biased region" description="Low complexity" evidence="1">
    <location>
        <begin position="745"/>
        <end position="763"/>
    </location>
</feature>
<dbReference type="EMBL" id="CDMZ01000347">
    <property type="protein sequence ID" value="CUC09180.1"/>
    <property type="molecule type" value="Genomic_DNA"/>
</dbReference>